<comment type="caution">
    <text evidence="4">The sequence shown here is derived from an EMBL/GenBank/DDBJ whole genome shotgun (WGS) entry which is preliminary data.</text>
</comment>
<proteinExistence type="predicted"/>
<sequence length="363" mass="38032">MFFNNKYFITMKKFLLSAVFASCFITANAQELQAFNFNDLTVGNVTTDIAGTAAGQGLLYLVSANGAAPTTSTNANVSNAQIVSTGGANLKTLKIDGPDGDKGGRFLYKKDALPTAWIGRTAGNNTIEIEFEINPGGATTSVNDFGVYVYNADATKVLVGVSVKASTKVLSIVGYSTPTGQPVGNYNYTFGTQADPVKLPADQWSKIKISFNKTTGEMKIIAPGLPAAGNVVPGSAAGLDPDEVDVVSFAGSRTGAINAASATMHFDNIVVKAVGGTTGKEDFAANSFSVYPNPANDILNIDNTVNALMQDISIVDMNGRTVKTVKLNGESSVKVTISDLTTGIYMMNIQSDKGAITKKIIKN</sequence>
<dbReference type="AlphaFoldDB" id="A0A3S3TVL9"/>
<evidence type="ECO:0000313" key="5">
    <source>
        <dbReference type="Proteomes" id="UP000287527"/>
    </source>
</evidence>
<dbReference type="Proteomes" id="UP000287527">
    <property type="component" value="Unassembled WGS sequence"/>
</dbReference>
<feature type="chain" id="PRO_5018747714" evidence="2">
    <location>
        <begin position="30"/>
        <end position="363"/>
    </location>
</feature>
<accession>A0A3S3TVL9</accession>
<dbReference type="NCBIfam" id="TIGR04183">
    <property type="entry name" value="Por_Secre_tail"/>
    <property type="match status" value="1"/>
</dbReference>
<organism evidence="4 5">
    <name type="scientific">Flavobacterium cerinum</name>
    <dbReference type="NCBI Taxonomy" id="2502784"/>
    <lineage>
        <taxon>Bacteria</taxon>
        <taxon>Pseudomonadati</taxon>
        <taxon>Bacteroidota</taxon>
        <taxon>Flavobacteriia</taxon>
        <taxon>Flavobacteriales</taxon>
        <taxon>Flavobacteriaceae</taxon>
        <taxon>Flavobacterium</taxon>
    </lineage>
</organism>
<keyword evidence="5" id="KW-1185">Reference proteome</keyword>
<evidence type="ECO:0000313" key="4">
    <source>
        <dbReference type="EMBL" id="RWW92261.1"/>
    </source>
</evidence>
<dbReference type="InterPro" id="IPR026444">
    <property type="entry name" value="Secre_tail"/>
</dbReference>
<name>A0A3S3TVL9_9FLAO</name>
<feature type="signal peptide" evidence="2">
    <location>
        <begin position="1"/>
        <end position="29"/>
    </location>
</feature>
<protein>
    <submittedName>
        <fullName evidence="4">T9SS type A sorting domain-containing protein</fullName>
    </submittedName>
</protein>
<evidence type="ECO:0000256" key="1">
    <source>
        <dbReference type="ARBA" id="ARBA00022729"/>
    </source>
</evidence>
<feature type="domain" description="Secretion system C-terminal sorting" evidence="3">
    <location>
        <begin position="290"/>
        <end position="361"/>
    </location>
</feature>
<reference evidence="4 5" key="1">
    <citation type="submission" date="2019-01" db="EMBL/GenBank/DDBJ databases">
        <title>Flavobacterium sp. nov.,isolated from freshwater.</title>
        <authorList>
            <person name="Zhang R."/>
            <person name="Du Z.-J."/>
        </authorList>
    </citation>
    <scope>NUCLEOTIDE SEQUENCE [LARGE SCALE GENOMIC DNA]</scope>
    <source>
        <strain evidence="4 5">1E403</strain>
    </source>
</reference>
<evidence type="ECO:0000259" key="3">
    <source>
        <dbReference type="Pfam" id="PF18962"/>
    </source>
</evidence>
<dbReference type="EMBL" id="SBII01000012">
    <property type="protein sequence ID" value="RWW92261.1"/>
    <property type="molecule type" value="Genomic_DNA"/>
</dbReference>
<keyword evidence="1 2" id="KW-0732">Signal</keyword>
<gene>
    <name evidence="4" type="ORF">EPI11_15210</name>
</gene>
<dbReference type="Pfam" id="PF18962">
    <property type="entry name" value="Por_Secre_tail"/>
    <property type="match status" value="1"/>
</dbReference>
<dbReference type="OrthoDB" id="1288696at2"/>
<evidence type="ECO:0000256" key="2">
    <source>
        <dbReference type="SAM" id="SignalP"/>
    </source>
</evidence>